<proteinExistence type="predicted"/>
<reference evidence="2" key="3">
    <citation type="journal article" date="2022" name="Microbiol. Resour. Announc.">
        <title>Draft Genome Sequences of Eight Mycobacterium montefiorense Strains Isolated from Salamanders in Captivity.</title>
        <authorList>
            <person name="Komine T."/>
            <person name="Ihara H."/>
            <person name="Fukano H."/>
            <person name="Hoshino Y."/>
            <person name="Kurata O."/>
            <person name="Wada S."/>
        </authorList>
    </citation>
    <scope>NUCLEOTIDE SEQUENCE</scope>
    <source>
        <strain evidence="2">NJB18185</strain>
    </source>
</reference>
<protein>
    <submittedName>
        <fullName evidence="2">Uncharacterized protein</fullName>
    </submittedName>
</protein>
<accession>A0AA37PM27</accession>
<dbReference type="EMBL" id="BQYH01000015">
    <property type="protein sequence ID" value="GKU72507.1"/>
    <property type="molecule type" value="Genomic_DNA"/>
</dbReference>
<evidence type="ECO:0000313" key="4">
    <source>
        <dbReference type="Proteomes" id="UP001139505"/>
    </source>
</evidence>
<evidence type="ECO:0000313" key="1">
    <source>
        <dbReference type="EMBL" id="GBG36994.1"/>
    </source>
</evidence>
<dbReference type="AlphaFoldDB" id="A0AA37PM27"/>
<dbReference type="EMBL" id="BFCH01000009">
    <property type="protein sequence ID" value="GBG36994.1"/>
    <property type="molecule type" value="Genomic_DNA"/>
</dbReference>
<sequence length="100" mass="10887">MIVGDVDHHLTVAHHYRVGSERGEGGKAQRTAVANIEARLVKWADYLVALEFAILAQRPLFVTAGVLSGVELTCNAKDRDIPRTKRRSAVTISEFICAAG</sequence>
<evidence type="ECO:0000313" key="2">
    <source>
        <dbReference type="EMBL" id="GKU72507.1"/>
    </source>
</evidence>
<keyword evidence="3" id="KW-1185">Reference proteome</keyword>
<reference evidence="3" key="2">
    <citation type="submission" date="2018-04" db="EMBL/GenBank/DDBJ databases">
        <title>Draft genome sequence of Mycobacterium montefiorense isolated from Japanese black salamander.</title>
        <authorList>
            <person name="Fukano H."/>
            <person name="Yoshida M."/>
            <person name="Shimizu A."/>
            <person name="Iwao H."/>
            <person name="Kurata O."/>
            <person name="Katayama Y."/>
            <person name="Omatsu T."/>
            <person name="Mizutani T."/>
            <person name="Wada S."/>
            <person name="Hoshino Y."/>
        </authorList>
    </citation>
    <scope>NUCLEOTIDE SEQUENCE [LARGE SCALE GENOMIC DNA]</scope>
    <source>
        <strain evidence="3">BS</strain>
    </source>
</reference>
<reference evidence="2" key="4">
    <citation type="submission" date="2022-04" db="EMBL/GenBank/DDBJ databases">
        <authorList>
            <person name="Komine T."/>
            <person name="Fukano H."/>
            <person name="Wada S."/>
        </authorList>
    </citation>
    <scope>NUCLEOTIDE SEQUENCE</scope>
    <source>
        <strain evidence="2">NJB18185</strain>
    </source>
</reference>
<dbReference type="Proteomes" id="UP000245060">
    <property type="component" value="Unassembled WGS sequence"/>
</dbReference>
<organism evidence="2 4">
    <name type="scientific">Mycobacterium montefiorense</name>
    <dbReference type="NCBI Taxonomy" id="154654"/>
    <lineage>
        <taxon>Bacteria</taxon>
        <taxon>Bacillati</taxon>
        <taxon>Actinomycetota</taxon>
        <taxon>Actinomycetes</taxon>
        <taxon>Mycobacteriales</taxon>
        <taxon>Mycobacteriaceae</taxon>
        <taxon>Mycobacterium</taxon>
        <taxon>Mycobacterium simiae complex</taxon>
    </lineage>
</organism>
<name>A0AA37PM27_9MYCO</name>
<comment type="caution">
    <text evidence="2">The sequence shown here is derived from an EMBL/GenBank/DDBJ whole genome shotgun (WGS) entry which is preliminary data.</text>
</comment>
<evidence type="ECO:0000313" key="3">
    <source>
        <dbReference type="Proteomes" id="UP000245060"/>
    </source>
</evidence>
<gene>
    <name evidence="1" type="ORF">MmonteBS_13660</name>
    <name evidence="2" type="ORF">NJB18185_22790</name>
</gene>
<reference evidence="1" key="1">
    <citation type="journal article" date="2018" name="Genome Announc.">
        <title>Draft Genome Sequence of Mycobacterium montefiorense Isolated from Japanese Black Salamander (Hynobius nigrescens).</title>
        <authorList>
            <person name="Fukano H."/>
            <person name="Yoshida M."/>
            <person name="Shimizu A."/>
            <person name="Iwao H."/>
            <person name="Katayama Y."/>
            <person name="Omatsu T."/>
            <person name="Mizutani T."/>
            <person name="Kurata O."/>
            <person name="Wada S."/>
            <person name="Hoshino Y."/>
        </authorList>
    </citation>
    <scope>NUCLEOTIDE SEQUENCE</scope>
    <source>
        <strain evidence="1">BS</strain>
    </source>
</reference>
<dbReference type="Proteomes" id="UP001139505">
    <property type="component" value="Unassembled WGS sequence"/>
</dbReference>